<reference evidence="10" key="1">
    <citation type="journal article" date="2022" name="Front. Genet.">
        <title>Chromosome-Scale Assembly of the Dendrobium nobile Genome Provides Insights Into the Molecular Mechanism of the Biosynthesis of the Medicinal Active Ingredient of Dendrobium.</title>
        <authorList>
            <person name="Xu Q."/>
            <person name="Niu S.-C."/>
            <person name="Li K.-L."/>
            <person name="Zheng P.-J."/>
            <person name="Zhang X.-J."/>
            <person name="Jia Y."/>
            <person name="Liu Y."/>
            <person name="Niu Y.-X."/>
            <person name="Yu L.-H."/>
            <person name="Chen D.-F."/>
            <person name="Zhang G.-Q."/>
        </authorList>
    </citation>
    <scope>NUCLEOTIDE SEQUENCE</scope>
    <source>
        <tissue evidence="10">Leaf</tissue>
    </source>
</reference>
<evidence type="ECO:0000313" key="11">
    <source>
        <dbReference type="Proteomes" id="UP000829196"/>
    </source>
</evidence>
<evidence type="ECO:0000256" key="1">
    <source>
        <dbReference type="ARBA" id="ARBA00008773"/>
    </source>
</evidence>
<dbReference type="FunFam" id="3.20.20.80:FF:000008">
    <property type="entry name" value="Glucan endo-1,3-beta-glucosidase 5"/>
    <property type="match status" value="1"/>
</dbReference>
<comment type="similarity">
    <text evidence="1 6">Belongs to the glycosyl hydrolase 17 family.</text>
</comment>
<dbReference type="Gene3D" id="1.20.58.1040">
    <property type="match status" value="1"/>
</dbReference>
<proteinExistence type="inferred from homology"/>
<dbReference type="SMR" id="A0A8T3AH75"/>
<keyword evidence="2" id="KW-0732">Signal</keyword>
<keyword evidence="4" id="KW-1015">Disulfide bond</keyword>
<protein>
    <recommendedName>
        <fullName evidence="9">X8 domain-containing protein</fullName>
    </recommendedName>
</protein>
<dbReference type="InterPro" id="IPR044965">
    <property type="entry name" value="Glyco_hydro_17_plant"/>
</dbReference>
<dbReference type="SUPFAM" id="SSF51445">
    <property type="entry name" value="(Trans)glycosidases"/>
    <property type="match status" value="1"/>
</dbReference>
<evidence type="ECO:0000313" key="10">
    <source>
        <dbReference type="EMBL" id="KAI0495667.1"/>
    </source>
</evidence>
<accession>A0A8T3AH75</accession>
<dbReference type="GO" id="GO:0004553">
    <property type="term" value="F:hydrolase activity, hydrolyzing O-glycosyl compounds"/>
    <property type="evidence" value="ECO:0007669"/>
    <property type="project" value="InterPro"/>
</dbReference>
<dbReference type="OrthoDB" id="408788at2759"/>
<keyword evidence="5 7" id="KW-0326">Glycosidase</keyword>
<dbReference type="PANTHER" id="PTHR32227">
    <property type="entry name" value="GLUCAN ENDO-1,3-BETA-GLUCOSIDASE BG1-RELATED-RELATED"/>
    <property type="match status" value="1"/>
</dbReference>
<comment type="caution">
    <text evidence="10">The sequence shown here is derived from an EMBL/GenBank/DDBJ whole genome shotgun (WGS) entry which is preliminary data.</text>
</comment>
<keyword evidence="11" id="KW-1185">Reference proteome</keyword>
<dbReference type="Proteomes" id="UP000829196">
    <property type="component" value="Unassembled WGS sequence"/>
</dbReference>
<dbReference type="GO" id="GO:0005975">
    <property type="term" value="P:carbohydrate metabolic process"/>
    <property type="evidence" value="ECO:0007669"/>
    <property type="project" value="InterPro"/>
</dbReference>
<evidence type="ECO:0000256" key="6">
    <source>
        <dbReference type="RuleBase" id="RU004335"/>
    </source>
</evidence>
<feature type="region of interest" description="Disordered" evidence="8">
    <location>
        <begin position="470"/>
        <end position="502"/>
    </location>
</feature>
<dbReference type="InterPro" id="IPR012946">
    <property type="entry name" value="X8"/>
</dbReference>
<dbReference type="Pfam" id="PF07983">
    <property type="entry name" value="X8"/>
    <property type="match status" value="1"/>
</dbReference>
<dbReference type="AlphaFoldDB" id="A0A8T3AH75"/>
<dbReference type="PROSITE" id="PS00587">
    <property type="entry name" value="GLYCOSYL_HYDROL_F17"/>
    <property type="match status" value="1"/>
</dbReference>
<dbReference type="InterPro" id="IPR000490">
    <property type="entry name" value="Glyco_hydro_17"/>
</dbReference>
<keyword evidence="3 7" id="KW-0378">Hydrolase</keyword>
<name>A0A8T3AH75_DENNO</name>
<dbReference type="Gene3D" id="3.20.20.80">
    <property type="entry name" value="Glycosidases"/>
    <property type="match status" value="1"/>
</dbReference>
<evidence type="ECO:0000256" key="5">
    <source>
        <dbReference type="ARBA" id="ARBA00023295"/>
    </source>
</evidence>
<dbReference type="SMART" id="SM00768">
    <property type="entry name" value="X8"/>
    <property type="match status" value="1"/>
</dbReference>
<dbReference type="InterPro" id="IPR017853">
    <property type="entry name" value="GH"/>
</dbReference>
<evidence type="ECO:0000256" key="8">
    <source>
        <dbReference type="SAM" id="MobiDB-lite"/>
    </source>
</evidence>
<evidence type="ECO:0000259" key="9">
    <source>
        <dbReference type="SMART" id="SM00768"/>
    </source>
</evidence>
<evidence type="ECO:0000256" key="3">
    <source>
        <dbReference type="ARBA" id="ARBA00022801"/>
    </source>
</evidence>
<gene>
    <name evidence="10" type="ORF">KFK09_021970</name>
</gene>
<evidence type="ECO:0000256" key="2">
    <source>
        <dbReference type="ARBA" id="ARBA00022729"/>
    </source>
</evidence>
<dbReference type="EMBL" id="JAGYWB010000016">
    <property type="protein sequence ID" value="KAI0495667.1"/>
    <property type="molecule type" value="Genomic_DNA"/>
</dbReference>
<dbReference type="Pfam" id="PF00332">
    <property type="entry name" value="Glyco_hydro_17"/>
    <property type="match status" value="1"/>
</dbReference>
<evidence type="ECO:0000256" key="4">
    <source>
        <dbReference type="ARBA" id="ARBA00023157"/>
    </source>
</evidence>
<organism evidence="10 11">
    <name type="scientific">Dendrobium nobile</name>
    <name type="common">Orchid</name>
    <dbReference type="NCBI Taxonomy" id="94219"/>
    <lineage>
        <taxon>Eukaryota</taxon>
        <taxon>Viridiplantae</taxon>
        <taxon>Streptophyta</taxon>
        <taxon>Embryophyta</taxon>
        <taxon>Tracheophyta</taxon>
        <taxon>Spermatophyta</taxon>
        <taxon>Magnoliopsida</taxon>
        <taxon>Liliopsida</taxon>
        <taxon>Asparagales</taxon>
        <taxon>Orchidaceae</taxon>
        <taxon>Epidendroideae</taxon>
        <taxon>Malaxideae</taxon>
        <taxon>Dendrobiinae</taxon>
        <taxon>Dendrobium</taxon>
    </lineage>
</organism>
<evidence type="ECO:0000256" key="7">
    <source>
        <dbReference type="RuleBase" id="RU004336"/>
    </source>
</evidence>
<feature type="domain" description="X8" evidence="9">
    <location>
        <begin position="372"/>
        <end position="459"/>
    </location>
</feature>
<sequence length="526" mass="57424">MASPRQVVVFWATALLAAATFFLFGHASLGVNWGTITYHRLPPKTVARLLHDNGIKKVKLFDVDPYTMETLSNTDIQVMIAVNNLLLAAMNDYATAKAWVNANVTHYRTHSKVNIKYVAVGNEPFLKDYKDRFTNVTLPALKNIQKALDEAGLGEEIKATIPINADIYYSPWYNPVPSAGKWRDDVAGLMSDIVKYYNQTGAPFTVNIYPFFSLYIDPNFPADFAFFDGKAKPVVDGDLIYTNVFDANYDTLLAALKSEGCGDVPIIVGEVGWPTDGDIHANVSIAERFYKGITQKIAKKTGTPQRPKEDIEVYLFGLFDEEAKSILPGPFERSWGIFSTDGKPKFPVDLSGGGVAGKAAVAAVEVNYLAKKWCVLNTEAKQAKNESRVSANMDYACGHGADCMPLSYGSSCSGMDLEMQASYVFNSYFQALGQGTGTCVFDGLAKETTKDYSRGSCKFEIGIKAYNPGEVEAPAPAPAEQDEDSPAKVHGKHAHVGNEASEGSRRSMWKVGSAIMAFVLAGFLLD</sequence>